<dbReference type="AlphaFoldDB" id="A0A813H788"/>
<sequence length="163" mass="17288">MGSTSSMFASSCCTGDRDELVEIDNFQIKPEKEEEQIQGEIKALAMLSMPAGPGRRPISGDMLPMRALSSNTGGLYQIQLHRVAGSSLGLSIDFDQGLTVLPVAALNQGLAERWNQSCPPHCQVRPGDSIVQVNGIKGDAGLMLAACQNDAVLDITLQRGSSS</sequence>
<organism evidence="2 3">
    <name type="scientific">Polarella glacialis</name>
    <name type="common">Dinoflagellate</name>
    <dbReference type="NCBI Taxonomy" id="89957"/>
    <lineage>
        <taxon>Eukaryota</taxon>
        <taxon>Sar</taxon>
        <taxon>Alveolata</taxon>
        <taxon>Dinophyceae</taxon>
        <taxon>Suessiales</taxon>
        <taxon>Suessiaceae</taxon>
        <taxon>Polarella</taxon>
    </lineage>
</organism>
<keyword evidence="3" id="KW-1185">Reference proteome</keyword>
<dbReference type="Proteomes" id="UP000654075">
    <property type="component" value="Unassembled WGS sequence"/>
</dbReference>
<evidence type="ECO:0000313" key="3">
    <source>
        <dbReference type="Proteomes" id="UP000654075"/>
    </source>
</evidence>
<evidence type="ECO:0000259" key="1">
    <source>
        <dbReference type="PROSITE" id="PS50106"/>
    </source>
</evidence>
<name>A0A813H788_POLGL</name>
<comment type="caution">
    <text evidence="2">The sequence shown here is derived from an EMBL/GenBank/DDBJ whole genome shotgun (WGS) entry which is preliminary data.</text>
</comment>
<dbReference type="PROSITE" id="PS50106">
    <property type="entry name" value="PDZ"/>
    <property type="match status" value="1"/>
</dbReference>
<evidence type="ECO:0000313" key="2">
    <source>
        <dbReference type="EMBL" id="CAE8633513.1"/>
    </source>
</evidence>
<protein>
    <recommendedName>
        <fullName evidence="1">PDZ domain-containing protein</fullName>
    </recommendedName>
</protein>
<gene>
    <name evidence="2" type="ORF">PGLA1383_LOCUS49382</name>
</gene>
<reference evidence="2" key="1">
    <citation type="submission" date="2021-02" db="EMBL/GenBank/DDBJ databases">
        <authorList>
            <person name="Dougan E. K."/>
            <person name="Rhodes N."/>
            <person name="Thang M."/>
            <person name="Chan C."/>
        </authorList>
    </citation>
    <scope>NUCLEOTIDE SEQUENCE</scope>
</reference>
<accession>A0A813H788</accession>
<proteinExistence type="predicted"/>
<dbReference type="InterPro" id="IPR001478">
    <property type="entry name" value="PDZ"/>
</dbReference>
<dbReference type="OrthoDB" id="432280at2759"/>
<feature type="domain" description="PDZ" evidence="1">
    <location>
        <begin position="77"/>
        <end position="138"/>
    </location>
</feature>
<dbReference type="EMBL" id="CAJNNV010030791">
    <property type="protein sequence ID" value="CAE8633513.1"/>
    <property type="molecule type" value="Genomic_DNA"/>
</dbReference>